<evidence type="ECO:0000256" key="2">
    <source>
        <dbReference type="ARBA" id="ARBA00022741"/>
    </source>
</evidence>
<feature type="region of interest" description="Disordered" evidence="5">
    <location>
        <begin position="1"/>
        <end position="58"/>
    </location>
</feature>
<dbReference type="Gene3D" id="1.10.510.10">
    <property type="entry name" value="Transferase(Phosphotransferase) domain 1"/>
    <property type="match status" value="1"/>
</dbReference>
<sequence>MATVTSNSSSRRSSNGNGLDDSPSNVFATVIMKPDGIGAAEEDVDDSSSSSPFSTVIQHKVSDSYSTVVLKAAESFSRERATETAGVKQQNLLPRGGGGGGSSSRTGDDGDWTRQGKDHQQVGTNPDMRKRSNSMLQEKVTFEDPSLKYELLNELGKGSYGAVYKARDLRTSELVAVKVISLAEGEEGYEEIRGEIEMLQQCNHPNVVRYLGSFQGEDYLWIVMEYCGGGSVADLMNITDEALEEPQIAYVCREALKGLAYLHSIFKVHRDIKGGNILLTEQGEVKLGDFGVAAQLTRTMSKRNTFIGTPHWMAPEVIQESRYNGKVDVWALGVSAIEMAEGLPPRSNVHPMRVLFMISREPAPMLEDKEKWSLVFHDFVAKCLTKEPRIRPTANTLLQHKFIEKCKGTASSMLPQIEKARVIKTEMTAHVPKYPQEQGTTSSGGQYSSWEKGQTVKMHETFGGTMLVRDTLPKSFNGASPFAESSGTDRGQSPVGLKFNDGGESEKAAPDGTVSVSLQVTPLSSPFSESLYSESVIRGGGQEADLSWSQIPHGGQSGGGTMQVKGGLNLTPLETPTQASSPTPLPSPLTQKAKEMQSTLPRRSPGAETSTGPGTPLAGGSGRHGFALQDKLLSVYAAGNTVPIPFLRATDVSPIALIYDDISGDGQPDHSGTVALEAIQELHSGKGLGDGQIRRGRKVSNNEMPLPPSVYQRIATSTTLPNLARALAYHKRCYEEMPLQGWQAAQEQQIIHNLSDTLRTILRL</sequence>
<dbReference type="InterPro" id="IPR017441">
    <property type="entry name" value="Protein_kinase_ATP_BS"/>
</dbReference>
<feature type="compositionally biased region" description="Low complexity" evidence="5">
    <location>
        <begin position="1"/>
        <end position="18"/>
    </location>
</feature>
<keyword evidence="3 4" id="KW-0067">ATP-binding</keyword>
<dbReference type="PROSITE" id="PS00107">
    <property type="entry name" value="PROTEIN_KINASE_ATP"/>
    <property type="match status" value="1"/>
</dbReference>
<evidence type="ECO:0000256" key="4">
    <source>
        <dbReference type="PROSITE-ProRule" id="PRU10141"/>
    </source>
</evidence>
<feature type="binding site" evidence="4">
    <location>
        <position position="178"/>
    </location>
    <ligand>
        <name>ATP</name>
        <dbReference type="ChEBI" id="CHEBI:30616"/>
    </ligand>
</feature>
<accession>A0ABP0WGD8</accession>
<gene>
    <name evidence="7" type="ORF">CSSPJE1EN1_LOCUS9985</name>
</gene>
<keyword evidence="2 4" id="KW-0547">Nucleotide-binding</keyword>
<evidence type="ECO:0000256" key="1">
    <source>
        <dbReference type="ARBA" id="ARBA00012513"/>
    </source>
</evidence>
<feature type="compositionally biased region" description="Polar residues" evidence="5">
    <location>
        <begin position="596"/>
        <end position="613"/>
    </location>
</feature>
<dbReference type="SUPFAM" id="SSF56112">
    <property type="entry name" value="Protein kinase-like (PK-like)"/>
    <property type="match status" value="1"/>
</dbReference>
<evidence type="ECO:0000256" key="3">
    <source>
        <dbReference type="ARBA" id="ARBA00022840"/>
    </source>
</evidence>
<evidence type="ECO:0000313" key="8">
    <source>
        <dbReference type="Proteomes" id="UP001497444"/>
    </source>
</evidence>
<dbReference type="CDD" id="cd06613">
    <property type="entry name" value="STKc_MAP4K3_like"/>
    <property type="match status" value="1"/>
</dbReference>
<dbReference type="Pfam" id="PF00069">
    <property type="entry name" value="Pkinase"/>
    <property type="match status" value="1"/>
</dbReference>
<name>A0ABP0WGD8_9BRYO</name>
<feature type="region of interest" description="Disordered" evidence="5">
    <location>
        <begin position="478"/>
        <end position="512"/>
    </location>
</feature>
<dbReference type="PANTHER" id="PTHR48012:SF18">
    <property type="entry name" value="HAPPYHOUR, ISOFORM A"/>
    <property type="match status" value="1"/>
</dbReference>
<reference evidence="7" key="1">
    <citation type="submission" date="2024-02" db="EMBL/GenBank/DDBJ databases">
        <authorList>
            <consortium name="ELIXIR-Norway"/>
            <consortium name="Elixir Norway"/>
        </authorList>
    </citation>
    <scope>NUCLEOTIDE SEQUENCE</scope>
</reference>
<dbReference type="EMBL" id="OZ020111">
    <property type="protein sequence ID" value="CAK9264507.1"/>
    <property type="molecule type" value="Genomic_DNA"/>
</dbReference>
<feature type="region of interest" description="Disordered" evidence="5">
    <location>
        <begin position="76"/>
        <end position="132"/>
    </location>
</feature>
<dbReference type="Proteomes" id="UP001497444">
    <property type="component" value="Chromosome 16"/>
</dbReference>
<dbReference type="InterPro" id="IPR011009">
    <property type="entry name" value="Kinase-like_dom_sf"/>
</dbReference>
<organism evidence="7 8">
    <name type="scientific">Sphagnum jensenii</name>
    <dbReference type="NCBI Taxonomy" id="128206"/>
    <lineage>
        <taxon>Eukaryota</taxon>
        <taxon>Viridiplantae</taxon>
        <taxon>Streptophyta</taxon>
        <taxon>Embryophyta</taxon>
        <taxon>Bryophyta</taxon>
        <taxon>Sphagnophytina</taxon>
        <taxon>Sphagnopsida</taxon>
        <taxon>Sphagnales</taxon>
        <taxon>Sphagnaceae</taxon>
        <taxon>Sphagnum</taxon>
    </lineage>
</organism>
<evidence type="ECO:0000259" key="6">
    <source>
        <dbReference type="PROSITE" id="PS50011"/>
    </source>
</evidence>
<feature type="region of interest" description="Disordered" evidence="5">
    <location>
        <begin position="550"/>
        <end position="623"/>
    </location>
</feature>
<dbReference type="EC" id="2.7.11.1" evidence="1"/>
<feature type="domain" description="Protein kinase" evidence="6">
    <location>
        <begin position="149"/>
        <end position="403"/>
    </location>
</feature>
<dbReference type="PANTHER" id="PTHR48012">
    <property type="entry name" value="STERILE20-LIKE KINASE, ISOFORM B-RELATED"/>
    <property type="match status" value="1"/>
</dbReference>
<evidence type="ECO:0000256" key="5">
    <source>
        <dbReference type="SAM" id="MobiDB-lite"/>
    </source>
</evidence>
<proteinExistence type="predicted"/>
<evidence type="ECO:0000313" key="7">
    <source>
        <dbReference type="EMBL" id="CAK9264507.1"/>
    </source>
</evidence>
<dbReference type="PROSITE" id="PS50011">
    <property type="entry name" value="PROTEIN_KINASE_DOM"/>
    <property type="match status" value="1"/>
</dbReference>
<dbReference type="SMART" id="SM00220">
    <property type="entry name" value="S_TKc"/>
    <property type="match status" value="1"/>
</dbReference>
<protein>
    <recommendedName>
        <fullName evidence="1">non-specific serine/threonine protein kinase</fullName>
        <ecNumber evidence="1">2.7.11.1</ecNumber>
    </recommendedName>
</protein>
<dbReference type="InterPro" id="IPR000719">
    <property type="entry name" value="Prot_kinase_dom"/>
</dbReference>
<keyword evidence="8" id="KW-1185">Reference proteome</keyword>
<dbReference type="InterPro" id="IPR050629">
    <property type="entry name" value="STE20/SPS1-PAK"/>
</dbReference>
<feature type="compositionally biased region" description="Basic and acidic residues" evidence="5">
    <location>
        <begin position="106"/>
        <end position="120"/>
    </location>
</feature>